<protein>
    <submittedName>
        <fullName evidence="1">Uncharacterized protein</fullName>
    </submittedName>
</protein>
<proteinExistence type="predicted"/>
<organism evidence="1">
    <name type="scientific">uncultured marine thaumarchaeote KM3_88_C09</name>
    <dbReference type="NCBI Taxonomy" id="1456333"/>
    <lineage>
        <taxon>Archaea</taxon>
        <taxon>Nitrososphaerota</taxon>
        <taxon>environmental samples</taxon>
    </lineage>
</organism>
<reference evidence="1" key="1">
    <citation type="journal article" date="2014" name="Genome Biol. Evol.">
        <title>Pangenome evidence for extensive interdomain horizontal transfer affecting lineage core and shell genes in uncultured planktonic thaumarchaeota and euryarchaeota.</title>
        <authorList>
            <person name="Deschamps P."/>
            <person name="Zivanovic Y."/>
            <person name="Moreira D."/>
            <person name="Rodriguez-Valera F."/>
            <person name="Lopez-Garcia P."/>
        </authorList>
    </citation>
    <scope>NUCLEOTIDE SEQUENCE</scope>
</reference>
<dbReference type="AlphaFoldDB" id="A0A075HZK2"/>
<evidence type="ECO:0000313" key="1">
    <source>
        <dbReference type="EMBL" id="AIF19987.1"/>
    </source>
</evidence>
<dbReference type="EMBL" id="KF901152">
    <property type="protein sequence ID" value="AIF19987.1"/>
    <property type="molecule type" value="Genomic_DNA"/>
</dbReference>
<sequence length="102" mass="11653">MPSCRICNKPLIWKQPYKKGDRPVEKDGSIHNCSKLRKENEDLKCVICDGSVGCPNCEFIEDCNPQDVSPLCICKKCEQLEDPFTSYKKAVVEKFPMLNIKI</sequence>
<accession>A0A075HZK2</accession>
<name>A0A075HZK2_9ARCH</name>